<feature type="domain" description="Response regulatory" evidence="2">
    <location>
        <begin position="5"/>
        <end position="126"/>
    </location>
</feature>
<dbReference type="PROSITE" id="PS50110">
    <property type="entry name" value="RESPONSE_REGULATORY"/>
    <property type="match status" value="1"/>
</dbReference>
<dbReference type="RefSeq" id="WP_092272781.1">
    <property type="nucleotide sequence ID" value="NZ_LT629762.1"/>
</dbReference>
<dbReference type="STRING" id="1148509.SAMN05216222_1517"/>
<evidence type="ECO:0000313" key="4">
    <source>
        <dbReference type="Proteomes" id="UP000198481"/>
    </source>
</evidence>
<gene>
    <name evidence="3" type="ORF">SAMN05216222_1517</name>
</gene>
<protein>
    <submittedName>
        <fullName evidence="3">Response regulator receiver domain-containing protein</fullName>
    </submittedName>
</protein>
<evidence type="ECO:0000259" key="2">
    <source>
        <dbReference type="PROSITE" id="PS50110"/>
    </source>
</evidence>
<dbReference type="GO" id="GO:0000160">
    <property type="term" value="P:phosphorelay signal transduction system"/>
    <property type="evidence" value="ECO:0007669"/>
    <property type="project" value="InterPro"/>
</dbReference>
<comment type="caution">
    <text evidence="1">Lacks conserved residue(s) required for the propagation of feature annotation.</text>
</comment>
<dbReference type="InterPro" id="IPR011006">
    <property type="entry name" value="CheY-like_superfamily"/>
</dbReference>
<name>A0A1H1SGJ7_9PSED</name>
<dbReference type="InterPro" id="IPR001789">
    <property type="entry name" value="Sig_transdc_resp-reg_receiver"/>
</dbReference>
<sequence length="135" mass="14799">MRTLKILILEHNPFQMMALHQMLNAIGVYDVLAAPSLRVAQRSLARRGAVDIALCNPQLRGGEGLALIRHLVEQREAQSLVLLGSVASSVMPAVNTLLAESEVQLLGHLHTPVSAVLMRRLLDIYLMESMLKAQA</sequence>
<accession>A0A1H1SGJ7</accession>
<reference evidence="3 4" key="1">
    <citation type="submission" date="2016-10" db="EMBL/GenBank/DDBJ databases">
        <authorList>
            <person name="de Groot N.N."/>
        </authorList>
    </citation>
    <scope>NUCLEOTIDE SEQUENCE [LARGE SCALE GENOMIC DNA]</scope>
    <source>
        <strain evidence="3 4">LMG 26867</strain>
    </source>
</reference>
<evidence type="ECO:0000256" key="1">
    <source>
        <dbReference type="PROSITE-ProRule" id="PRU00169"/>
    </source>
</evidence>
<evidence type="ECO:0000313" key="3">
    <source>
        <dbReference type="EMBL" id="SDS46836.1"/>
    </source>
</evidence>
<dbReference type="SUPFAM" id="SSF52172">
    <property type="entry name" value="CheY-like"/>
    <property type="match status" value="1"/>
</dbReference>
<dbReference type="EMBL" id="LT629762">
    <property type="protein sequence ID" value="SDS46836.1"/>
    <property type="molecule type" value="Genomic_DNA"/>
</dbReference>
<organism evidence="3 4">
    <name type="scientific">Pseudomonas prosekii</name>
    <dbReference type="NCBI Taxonomy" id="1148509"/>
    <lineage>
        <taxon>Bacteria</taxon>
        <taxon>Pseudomonadati</taxon>
        <taxon>Pseudomonadota</taxon>
        <taxon>Gammaproteobacteria</taxon>
        <taxon>Pseudomonadales</taxon>
        <taxon>Pseudomonadaceae</taxon>
        <taxon>Pseudomonas</taxon>
    </lineage>
</organism>
<dbReference type="AlphaFoldDB" id="A0A1H1SGJ7"/>
<dbReference type="Gene3D" id="3.40.50.2300">
    <property type="match status" value="1"/>
</dbReference>
<dbReference type="Proteomes" id="UP000198481">
    <property type="component" value="Chromosome I"/>
</dbReference>
<proteinExistence type="predicted"/>